<dbReference type="OrthoDB" id="7107978at2"/>
<dbReference type="RefSeq" id="WP_054475211.1">
    <property type="nucleotide sequence ID" value="NZ_CAWMRL010000001.1"/>
</dbReference>
<reference evidence="2 3" key="1">
    <citation type="submission" date="2015-09" db="EMBL/GenBank/DDBJ databases">
        <title>Draft genome sequence and assembly of Photorhabdus sp. VMG, a bacterial symbiont associated with Heterorhabditis zealandica.</title>
        <authorList>
            <person name="Naidoo S."/>
            <person name="Featherston J."/>
            <person name="Mothupi B."/>
            <person name="Gray V.M."/>
        </authorList>
    </citation>
    <scope>NUCLEOTIDE SEQUENCE [LARGE SCALE GENOMIC DNA]</scope>
    <source>
        <strain evidence="2 3">VMG</strain>
    </source>
</reference>
<dbReference type="Proteomes" id="UP000322184">
    <property type="component" value="Unassembled WGS sequence"/>
</dbReference>
<comment type="caution">
    <text evidence="1">The sequence shown here is derived from an EMBL/GenBank/DDBJ whole genome shotgun (WGS) entry which is preliminary data.</text>
</comment>
<evidence type="ECO:0000313" key="2">
    <source>
        <dbReference type="EMBL" id="KOY63988.1"/>
    </source>
</evidence>
<dbReference type="AlphaFoldDB" id="A0A5B0X4Z2"/>
<dbReference type="EMBL" id="LJCS01000001">
    <property type="protein sequence ID" value="KOY63988.1"/>
    <property type="molecule type" value="Genomic_DNA"/>
</dbReference>
<dbReference type="Proteomes" id="UP000037727">
    <property type="component" value="Unassembled WGS sequence"/>
</dbReference>
<reference evidence="1 4" key="2">
    <citation type="submission" date="2019-09" db="EMBL/GenBank/DDBJ databases">
        <title>Whole genome sequence of Photorhabdus heterorhabditis strain ETL (Enterobacteriales: Enterobacteriaceae) a bacterial symbiont of Heterorhabditis zealandica strain ETL (Rhabditida: Heterorhabditidae).</title>
        <authorList>
            <person name="Lulamba T.E."/>
            <person name="Serepa-Dlamini M.H."/>
        </authorList>
    </citation>
    <scope>NUCLEOTIDE SEQUENCE [LARGE SCALE GENOMIC DNA]</scope>
    <source>
        <strain evidence="1 4">ETL</strain>
    </source>
</reference>
<dbReference type="Gene3D" id="3.40.50.150">
    <property type="entry name" value="Vaccinia Virus protein VP39"/>
    <property type="match status" value="1"/>
</dbReference>
<gene>
    <name evidence="2" type="ORF">AM629_00710</name>
    <name evidence="1" type="ORF">F0L16_05790</name>
</gene>
<keyword evidence="1" id="KW-0808">Transferase</keyword>
<dbReference type="GO" id="GO:0008168">
    <property type="term" value="F:methyltransferase activity"/>
    <property type="evidence" value="ECO:0007669"/>
    <property type="project" value="UniProtKB-KW"/>
</dbReference>
<evidence type="ECO:0000313" key="3">
    <source>
        <dbReference type="Proteomes" id="UP000037727"/>
    </source>
</evidence>
<evidence type="ECO:0000313" key="4">
    <source>
        <dbReference type="Proteomes" id="UP000322184"/>
    </source>
</evidence>
<dbReference type="InterPro" id="IPR029063">
    <property type="entry name" value="SAM-dependent_MTases_sf"/>
</dbReference>
<dbReference type="CDD" id="cd02440">
    <property type="entry name" value="AdoMet_MTases"/>
    <property type="match status" value="1"/>
</dbReference>
<sequence>MSYVGYDSEIGEDIKFCWGDFFSISSEQKNPTNLKEPLNITVTPNTYPPKIDNQRADWVVTAALPAFNALSRQGHKVRNFAAIGTGAGIDALVATEILTPSTLTVTDLHEDVVKLAQRNLHRNITKDDISIHAVCGDLCEPLMSLGIKFDLIYENLPNIPLPETVHLLEGVNSSTFAIWEQPETSTNEQNYLLELHRLFLKQAKPLLTETGKAVSCIGARVPLESMLLMARTEGYEPEIIVYNWKEQSEPFDVISGYACNQQKGLGPFYFYPVDAVRETFEFISSEYAAKNAQEIEKRLAPYAIDAEAALSHLNQGEQLAHTVAVIASTPMK</sequence>
<evidence type="ECO:0000313" key="1">
    <source>
        <dbReference type="EMBL" id="KAA1193775.1"/>
    </source>
</evidence>
<protein>
    <submittedName>
        <fullName evidence="1">Class I SAM-dependent methyltransferase</fullName>
    </submittedName>
</protein>
<name>A0A5B0X4Z2_9GAMM</name>
<accession>A0A5B0X4Z2</accession>
<keyword evidence="1" id="KW-0489">Methyltransferase</keyword>
<dbReference type="EMBL" id="VTUW01000007">
    <property type="protein sequence ID" value="KAA1193775.1"/>
    <property type="molecule type" value="Genomic_DNA"/>
</dbReference>
<dbReference type="STRING" id="880156.AM629_00710"/>
<proteinExistence type="predicted"/>
<dbReference type="SUPFAM" id="SSF53335">
    <property type="entry name" value="S-adenosyl-L-methionine-dependent methyltransferases"/>
    <property type="match status" value="1"/>
</dbReference>
<keyword evidence="3" id="KW-1185">Reference proteome</keyword>
<dbReference type="GO" id="GO:0032259">
    <property type="term" value="P:methylation"/>
    <property type="evidence" value="ECO:0007669"/>
    <property type="project" value="UniProtKB-KW"/>
</dbReference>
<organism evidence="1 4">
    <name type="scientific">Photorhabdus heterorhabditis</name>
    <dbReference type="NCBI Taxonomy" id="880156"/>
    <lineage>
        <taxon>Bacteria</taxon>
        <taxon>Pseudomonadati</taxon>
        <taxon>Pseudomonadota</taxon>
        <taxon>Gammaproteobacteria</taxon>
        <taxon>Enterobacterales</taxon>
        <taxon>Morganellaceae</taxon>
        <taxon>Photorhabdus</taxon>
    </lineage>
</organism>